<dbReference type="SUPFAM" id="SSF64518">
    <property type="entry name" value="Phase 1 flagellin"/>
    <property type="match status" value="2"/>
</dbReference>
<keyword evidence="7" id="KW-0282">Flagellum</keyword>
<dbReference type="PANTHER" id="PTHR42792:SF1">
    <property type="entry name" value="FLAGELLAR HOOK-ASSOCIATED PROTEIN 3"/>
    <property type="match status" value="1"/>
</dbReference>
<sequence>MPVSPVLPGRTPETFQFQRLGASLNKINAESIRLQDMAATGVRIAVGSEDPAGAIKAGLMQRNVERNTALQEQLAVASSQLAAADVGLATFGDAATKARTLLQSGIGAQSSQAEKNALADEVAALRQSIILEGNRTFRGRSLFGGSNPTGSPFADLGGGKTLYTGDLGGIPGLIGDHSPIDTAVNGHAALQVLTPAESRPLSPALTLDTPLSALHGGAGVTPGELTVSLDDGLGNLASQTVDLAGARTIGDLKTRLEAAFGAGPPGLNVNVSAAGDGLSFAVNPGGDPAAAVTIADVNGGRFARDLRLVPNPAPVAPGVLEGGGLAPRVTKHTPLTALNGGAGVDVAGGLQIVQGDVTATVDLSSATTVGEALAAIKLQTEAAGVHVLADLNEDGTGIVIRGRVSGVDFSIGENGATSARDLGVSTLPASTRLDELNGGAGIPTGPLPDGPGPLVITRRDGTDVSVDLSGAETLEDVLAAINAVDPGVLTASFGAPGNGLTLADAQVPVLPAVAGPLTVAESELSVGLGLAGPSSSGPAAPGDAISGSIDHPRRTGGLPDLLSRLEAGLRAGDDVALHPLGDLLDVEQARATAVRAASGVRHQRVSQQTDRLVDEELQLREDLSMVLDADLAEVFSRITALQTAYEATLRLTAQANQLSLINFL</sequence>
<dbReference type="Gene3D" id="1.20.1330.10">
    <property type="entry name" value="f41 fragment of flagellin, N-terminal domain"/>
    <property type="match status" value="2"/>
</dbReference>
<dbReference type="InterPro" id="IPR046358">
    <property type="entry name" value="Flagellin_C"/>
</dbReference>
<comment type="subcellular location">
    <subcellularLocation>
        <location evidence="3">Secreted</location>
    </subcellularLocation>
    <subcellularLocation>
        <location evidence="3">Bacterial flagellum</location>
    </subcellularLocation>
</comment>
<reference evidence="7 8" key="1">
    <citation type="submission" date="2019-02" db="EMBL/GenBank/DDBJ databases">
        <title>Deep-cultivation of Planctomycetes and their phenomic and genomic characterization uncovers novel biology.</title>
        <authorList>
            <person name="Wiegand S."/>
            <person name="Jogler M."/>
            <person name="Boedeker C."/>
            <person name="Pinto D."/>
            <person name="Vollmers J."/>
            <person name="Rivas-Marin E."/>
            <person name="Kohn T."/>
            <person name="Peeters S.H."/>
            <person name="Heuer A."/>
            <person name="Rast P."/>
            <person name="Oberbeckmann S."/>
            <person name="Bunk B."/>
            <person name="Jeske O."/>
            <person name="Meyerdierks A."/>
            <person name="Storesund J.E."/>
            <person name="Kallscheuer N."/>
            <person name="Luecker S."/>
            <person name="Lage O.M."/>
            <person name="Pohl T."/>
            <person name="Merkel B.J."/>
            <person name="Hornburger P."/>
            <person name="Mueller R.-W."/>
            <person name="Bruemmer F."/>
            <person name="Labrenz M."/>
            <person name="Spormann A.M."/>
            <person name="Op den Camp H."/>
            <person name="Overmann J."/>
            <person name="Amann R."/>
            <person name="Jetten M.S.M."/>
            <person name="Mascher T."/>
            <person name="Medema M.H."/>
            <person name="Devos D.P."/>
            <person name="Kaster A.-K."/>
            <person name="Ovreas L."/>
            <person name="Rohde M."/>
            <person name="Galperin M.Y."/>
            <person name="Jogler C."/>
        </authorList>
    </citation>
    <scope>NUCLEOTIDE SEQUENCE [LARGE SCALE GENOMIC DNA]</scope>
    <source>
        <strain evidence="7 8">CA12</strain>
    </source>
</reference>
<evidence type="ECO:0000256" key="2">
    <source>
        <dbReference type="ARBA" id="ARBA00023143"/>
    </source>
</evidence>
<gene>
    <name evidence="7" type="ORF">CA12_01600</name>
</gene>
<dbReference type="InterPro" id="IPR001492">
    <property type="entry name" value="Flagellin"/>
</dbReference>
<evidence type="ECO:0000256" key="4">
    <source>
        <dbReference type="SAM" id="MobiDB-lite"/>
    </source>
</evidence>
<dbReference type="Pfam" id="PF00669">
    <property type="entry name" value="Flagellin_N"/>
    <property type="match status" value="1"/>
</dbReference>
<dbReference type="RefSeq" id="WP_145356695.1">
    <property type="nucleotide sequence ID" value="NZ_CP036265.1"/>
</dbReference>
<comment type="function">
    <text evidence="3">Flagellin is the subunit protein which polymerizes to form the filaments of bacterial flagella.</text>
</comment>
<dbReference type="GO" id="GO:0005576">
    <property type="term" value="C:extracellular region"/>
    <property type="evidence" value="ECO:0007669"/>
    <property type="project" value="UniProtKB-SubCell"/>
</dbReference>
<keyword evidence="3" id="KW-0964">Secreted</keyword>
<evidence type="ECO:0000259" key="6">
    <source>
        <dbReference type="Pfam" id="PF00700"/>
    </source>
</evidence>
<dbReference type="Pfam" id="PF00700">
    <property type="entry name" value="Flagellin_C"/>
    <property type="match status" value="1"/>
</dbReference>
<organism evidence="7 8">
    <name type="scientific">Alienimonas californiensis</name>
    <dbReference type="NCBI Taxonomy" id="2527989"/>
    <lineage>
        <taxon>Bacteria</taxon>
        <taxon>Pseudomonadati</taxon>
        <taxon>Planctomycetota</taxon>
        <taxon>Planctomycetia</taxon>
        <taxon>Planctomycetales</taxon>
        <taxon>Planctomycetaceae</taxon>
        <taxon>Alienimonas</taxon>
    </lineage>
</organism>
<protein>
    <recommendedName>
        <fullName evidence="3">Flagellin</fullName>
    </recommendedName>
</protein>
<keyword evidence="8" id="KW-1185">Reference proteome</keyword>
<dbReference type="GO" id="GO:0005198">
    <property type="term" value="F:structural molecule activity"/>
    <property type="evidence" value="ECO:0007669"/>
    <property type="project" value="UniProtKB-UniRule"/>
</dbReference>
<feature type="compositionally biased region" description="Low complexity" evidence="4">
    <location>
        <begin position="531"/>
        <end position="548"/>
    </location>
</feature>
<name>A0A517P3Y5_9PLAN</name>
<feature type="domain" description="Flagellin C-terminal" evidence="6">
    <location>
        <begin position="590"/>
        <end position="664"/>
    </location>
</feature>
<dbReference type="AlphaFoldDB" id="A0A517P3Y5"/>
<keyword evidence="7" id="KW-0966">Cell projection</keyword>
<accession>A0A517P3Y5</accession>
<comment type="similarity">
    <text evidence="1 3">Belongs to the bacterial flagellin family.</text>
</comment>
<evidence type="ECO:0000259" key="5">
    <source>
        <dbReference type="Pfam" id="PF00669"/>
    </source>
</evidence>
<keyword evidence="7" id="KW-0969">Cilium</keyword>
<proteinExistence type="inferred from homology"/>
<dbReference type="PANTHER" id="PTHR42792">
    <property type="entry name" value="FLAGELLIN"/>
    <property type="match status" value="1"/>
</dbReference>
<dbReference type="Proteomes" id="UP000318741">
    <property type="component" value="Chromosome"/>
</dbReference>
<dbReference type="GO" id="GO:0009288">
    <property type="term" value="C:bacterial-type flagellum"/>
    <property type="evidence" value="ECO:0007669"/>
    <property type="project" value="UniProtKB-SubCell"/>
</dbReference>
<evidence type="ECO:0000313" key="7">
    <source>
        <dbReference type="EMBL" id="QDT14092.1"/>
    </source>
</evidence>
<evidence type="ECO:0000313" key="8">
    <source>
        <dbReference type="Proteomes" id="UP000318741"/>
    </source>
</evidence>
<feature type="domain" description="Flagellin N-terminal" evidence="5">
    <location>
        <begin position="22"/>
        <end position="147"/>
    </location>
</feature>
<evidence type="ECO:0000256" key="1">
    <source>
        <dbReference type="ARBA" id="ARBA00005709"/>
    </source>
</evidence>
<keyword evidence="2 3" id="KW-0975">Bacterial flagellum</keyword>
<dbReference type="OrthoDB" id="225814at2"/>
<evidence type="ECO:0000256" key="3">
    <source>
        <dbReference type="RuleBase" id="RU362073"/>
    </source>
</evidence>
<feature type="region of interest" description="Disordered" evidence="4">
    <location>
        <begin position="531"/>
        <end position="553"/>
    </location>
</feature>
<dbReference type="KEGG" id="acaf:CA12_01600"/>
<dbReference type="EMBL" id="CP036265">
    <property type="protein sequence ID" value="QDT14092.1"/>
    <property type="molecule type" value="Genomic_DNA"/>
</dbReference>
<dbReference type="InterPro" id="IPR001029">
    <property type="entry name" value="Flagellin_N"/>
</dbReference>